<evidence type="ECO:0000256" key="1">
    <source>
        <dbReference type="ARBA" id="ARBA00022723"/>
    </source>
</evidence>
<dbReference type="CDD" id="cd20305">
    <property type="entry name" value="cupin_OxDC_C"/>
    <property type="match status" value="2"/>
</dbReference>
<feature type="domain" description="Cupin type-1" evidence="3">
    <location>
        <begin position="573"/>
        <end position="714"/>
    </location>
</feature>
<name>A0A7R9QN09_9ACAR</name>
<dbReference type="Gene3D" id="2.60.120.10">
    <property type="entry name" value="Jelly Rolls"/>
    <property type="match status" value="4"/>
</dbReference>
<proteinExistence type="predicted"/>
<dbReference type="GO" id="GO:0033609">
    <property type="term" value="P:oxalate metabolic process"/>
    <property type="evidence" value="ECO:0007669"/>
    <property type="project" value="InterPro"/>
</dbReference>
<reference evidence="4" key="1">
    <citation type="submission" date="2020-11" db="EMBL/GenBank/DDBJ databases">
        <authorList>
            <person name="Tran Van P."/>
        </authorList>
    </citation>
    <scope>NUCLEOTIDE SEQUENCE</scope>
</reference>
<feature type="domain" description="Cupin type-1" evidence="3">
    <location>
        <begin position="233"/>
        <end position="371"/>
    </location>
</feature>
<dbReference type="SMART" id="SM00835">
    <property type="entry name" value="Cupin_1"/>
    <property type="match status" value="4"/>
</dbReference>
<dbReference type="InterPro" id="IPR011051">
    <property type="entry name" value="RmlC_Cupin_sf"/>
</dbReference>
<feature type="domain" description="Cupin type-1" evidence="3">
    <location>
        <begin position="54"/>
        <end position="195"/>
    </location>
</feature>
<dbReference type="GO" id="GO:0046872">
    <property type="term" value="F:metal ion binding"/>
    <property type="evidence" value="ECO:0007669"/>
    <property type="project" value="UniProtKB-KW"/>
</dbReference>
<gene>
    <name evidence="4" type="ORF">ONB1V03_LOCUS8535</name>
</gene>
<dbReference type="InterPro" id="IPR014710">
    <property type="entry name" value="RmlC-like_jellyroll"/>
</dbReference>
<dbReference type="NCBIfam" id="TIGR03404">
    <property type="entry name" value="bicupin_oxalic"/>
    <property type="match status" value="2"/>
</dbReference>
<feature type="signal peptide" evidence="2">
    <location>
        <begin position="1"/>
        <end position="19"/>
    </location>
</feature>
<keyword evidence="1" id="KW-0479">Metal-binding</keyword>
<dbReference type="InterPro" id="IPR051610">
    <property type="entry name" value="GPI/OXD"/>
</dbReference>
<keyword evidence="2" id="KW-0732">Signal</keyword>
<dbReference type="EMBL" id="OC919737">
    <property type="protein sequence ID" value="CAD7651867.1"/>
    <property type="molecule type" value="Genomic_DNA"/>
</dbReference>
<evidence type="ECO:0000313" key="5">
    <source>
        <dbReference type="Proteomes" id="UP000728032"/>
    </source>
</evidence>
<feature type="chain" id="PRO_5036403821" description="Cupin type-1 domain-containing protein" evidence="2">
    <location>
        <begin position="20"/>
        <end position="725"/>
    </location>
</feature>
<sequence length="725" mass="81104">MIYSAIITILSCSLYLVGSEPPYLANTILEQQNTASGNAPSTDHGGQPPFKYPFSFAHTSNFSGGWARQVTVRALPIAKQMAGVQMRLTMGGVRELHWHTCAEWGYVLSGTCRVTVVDLRGQSYVEDVGEFDIWLFPGGIPHSIQGIGDDGCFFLLVFDDGNFSAYETFLLTDWMRHIPLDILAKNFQVPASTFANIPRDEQYIFAAKLPRELEYERQHAANGTGYSQSPYAYFSSKMTPNITRQGGFVKLIDKDNFPVTTMASAIVTLKPGALRELHWHLNGDEWNYFVKGRARMGVFASGGKARTMNFQEGDVGYVPKDYPHYIENIGDTDVVFVEVFADTHFQDISLAQWLGHTPTRPAYLFNSNLDKQNPSSQFAPKTDAGGQPPFKYPFSFAHTGNYTGGWTRQVTVRDLPVAKQLAGVQMKLIKGGVRELHWHACSEWAFMLSGTCRITAIDIQGNAFVEDVKEDDIWLFPGGIPHSIQGVGDDGCFFLLVFDDGNFNEFETFLLTDWMKHIPVDILAKNFQVPVSTFANLTHDEMYIFASQLPRALEDEKKQAANGTGYVKSPYAYFASSMAPNVTRTGGLVKVVDQRNFPVATMSSAIVTLKPGALRELHWHPNGDEWNYFVKGRARMGVFAAGGKARTMNFEEGDVGYIEKDLPHYIENIGDTDVVFVEVFATPHFHDVSLAQWLAHTPTRLVDEHLHLGEKFLESIPKDERTLRP</sequence>
<evidence type="ECO:0000313" key="4">
    <source>
        <dbReference type="EMBL" id="CAD7651867.1"/>
    </source>
</evidence>
<dbReference type="AlphaFoldDB" id="A0A7R9QN09"/>
<dbReference type="InterPro" id="IPR006045">
    <property type="entry name" value="Cupin_1"/>
</dbReference>
<accession>A0A7R9QN09</accession>
<dbReference type="Pfam" id="PF00190">
    <property type="entry name" value="Cupin_1"/>
    <property type="match status" value="4"/>
</dbReference>
<dbReference type="OrthoDB" id="10263073at2759"/>
<dbReference type="EMBL" id="CAJPVJ010004912">
    <property type="protein sequence ID" value="CAG2169051.1"/>
    <property type="molecule type" value="Genomic_DNA"/>
</dbReference>
<dbReference type="Proteomes" id="UP000728032">
    <property type="component" value="Unassembled WGS sequence"/>
</dbReference>
<dbReference type="PANTHER" id="PTHR35848:SF9">
    <property type="entry name" value="SLL1358 PROTEIN"/>
    <property type="match status" value="1"/>
</dbReference>
<feature type="domain" description="Cupin type-1" evidence="3">
    <location>
        <begin position="394"/>
        <end position="535"/>
    </location>
</feature>
<keyword evidence="5" id="KW-1185">Reference proteome</keyword>
<evidence type="ECO:0000256" key="2">
    <source>
        <dbReference type="SAM" id="SignalP"/>
    </source>
</evidence>
<protein>
    <recommendedName>
        <fullName evidence="3">Cupin type-1 domain-containing protein</fullName>
    </recommendedName>
</protein>
<organism evidence="4">
    <name type="scientific">Oppiella nova</name>
    <dbReference type="NCBI Taxonomy" id="334625"/>
    <lineage>
        <taxon>Eukaryota</taxon>
        <taxon>Metazoa</taxon>
        <taxon>Ecdysozoa</taxon>
        <taxon>Arthropoda</taxon>
        <taxon>Chelicerata</taxon>
        <taxon>Arachnida</taxon>
        <taxon>Acari</taxon>
        <taxon>Acariformes</taxon>
        <taxon>Sarcoptiformes</taxon>
        <taxon>Oribatida</taxon>
        <taxon>Brachypylina</taxon>
        <taxon>Oppioidea</taxon>
        <taxon>Oppiidae</taxon>
        <taxon>Oppiella</taxon>
    </lineage>
</organism>
<evidence type="ECO:0000259" key="3">
    <source>
        <dbReference type="SMART" id="SM00835"/>
    </source>
</evidence>
<dbReference type="SUPFAM" id="SSF51182">
    <property type="entry name" value="RmlC-like cupins"/>
    <property type="match status" value="2"/>
</dbReference>
<dbReference type="PANTHER" id="PTHR35848">
    <property type="entry name" value="OXALATE-BINDING PROTEIN"/>
    <property type="match status" value="1"/>
</dbReference>
<dbReference type="InterPro" id="IPR017774">
    <property type="entry name" value="Bicupin_oxalate_deCO2ase/Oxase"/>
</dbReference>
<dbReference type="CDD" id="cd20304">
    <property type="entry name" value="cupin_OxDC_N"/>
    <property type="match status" value="2"/>
</dbReference>